<gene>
    <name evidence="1" type="ORF">HNR39_001833</name>
</gene>
<dbReference type="AlphaFoldDB" id="A0A840RTS2"/>
<accession>A0A840RTS2</accession>
<proteinExistence type="predicted"/>
<comment type="caution">
    <text evidence="1">The sequence shown here is derived from an EMBL/GenBank/DDBJ whole genome shotgun (WGS) entry which is preliminary data.</text>
</comment>
<evidence type="ECO:0000313" key="2">
    <source>
        <dbReference type="Proteomes" id="UP000571084"/>
    </source>
</evidence>
<dbReference type="EMBL" id="JACHHQ010000003">
    <property type="protein sequence ID" value="MBB5200001.1"/>
    <property type="molecule type" value="Genomic_DNA"/>
</dbReference>
<protein>
    <submittedName>
        <fullName evidence="1">Uncharacterized protein</fullName>
    </submittedName>
</protein>
<organism evidence="1 2">
    <name type="scientific">Glaciimonas immobilis</name>
    <dbReference type="NCBI Taxonomy" id="728004"/>
    <lineage>
        <taxon>Bacteria</taxon>
        <taxon>Pseudomonadati</taxon>
        <taxon>Pseudomonadota</taxon>
        <taxon>Betaproteobacteria</taxon>
        <taxon>Burkholderiales</taxon>
        <taxon>Oxalobacteraceae</taxon>
        <taxon>Glaciimonas</taxon>
    </lineage>
</organism>
<dbReference type="Proteomes" id="UP000571084">
    <property type="component" value="Unassembled WGS sequence"/>
</dbReference>
<keyword evidence="2" id="KW-1185">Reference proteome</keyword>
<reference evidence="1 2" key="1">
    <citation type="submission" date="2020-08" db="EMBL/GenBank/DDBJ databases">
        <title>Genomic Encyclopedia of Type Strains, Phase IV (KMG-IV): sequencing the most valuable type-strain genomes for metagenomic binning, comparative biology and taxonomic classification.</title>
        <authorList>
            <person name="Goeker M."/>
        </authorList>
    </citation>
    <scope>NUCLEOTIDE SEQUENCE [LARGE SCALE GENOMIC DNA]</scope>
    <source>
        <strain evidence="1 2">DSM 23240</strain>
    </source>
</reference>
<sequence>MRDEQLKVIKYNNLIADLLIFHNWKSMTYTLIGLMALQDEGMVLTPEILRALSLYRQRPVHLN</sequence>
<dbReference type="RefSeq" id="WP_168056340.1">
    <property type="nucleotide sequence ID" value="NZ_JAAOZT010000009.1"/>
</dbReference>
<evidence type="ECO:0000313" key="1">
    <source>
        <dbReference type="EMBL" id="MBB5200001.1"/>
    </source>
</evidence>
<name>A0A840RTS2_9BURK</name>